<reference evidence="2 3" key="1">
    <citation type="submission" date="2017-01" db="EMBL/GenBank/DDBJ databases">
        <title>The cable genome- insights into the physiology and evolution of filamentous bacteria capable of sulfide oxidation via long distance electron transfer.</title>
        <authorList>
            <person name="Schreiber L."/>
            <person name="Bjerg J.T."/>
            <person name="Boggild A."/>
            <person name="Van De Vossenberg J."/>
            <person name="Meysman F."/>
            <person name="Nielsen L.P."/>
            <person name="Schramm A."/>
            <person name="Kjeldsen K.U."/>
        </authorList>
    </citation>
    <scope>NUCLEOTIDE SEQUENCE [LARGE SCALE GENOMIC DNA]</scope>
    <source>
        <strain evidence="2">MCF</strain>
    </source>
</reference>
<evidence type="ECO:0000313" key="2">
    <source>
        <dbReference type="EMBL" id="RWX44588.1"/>
    </source>
</evidence>
<proteinExistence type="predicted"/>
<dbReference type="Proteomes" id="UP000287853">
    <property type="component" value="Unassembled WGS sequence"/>
</dbReference>
<feature type="signal peptide" evidence="1">
    <location>
        <begin position="1"/>
        <end position="31"/>
    </location>
</feature>
<comment type="caution">
    <text evidence="2">The sequence shown here is derived from an EMBL/GenBank/DDBJ whole genome shotgun (WGS) entry which is preliminary data.</text>
</comment>
<gene>
    <name evidence="2" type="ORF">H206_01503</name>
</gene>
<feature type="chain" id="PRO_5018735534" description="Cohesin domain-containing protein" evidence="1">
    <location>
        <begin position="32"/>
        <end position="266"/>
    </location>
</feature>
<protein>
    <recommendedName>
        <fullName evidence="4">Cohesin domain-containing protein</fullName>
    </recommendedName>
</protein>
<organism evidence="2 3">
    <name type="scientific">Candidatus Electrothrix aarhusensis</name>
    <dbReference type="NCBI Taxonomy" id="1859131"/>
    <lineage>
        <taxon>Bacteria</taxon>
        <taxon>Pseudomonadati</taxon>
        <taxon>Thermodesulfobacteriota</taxon>
        <taxon>Desulfobulbia</taxon>
        <taxon>Desulfobulbales</taxon>
        <taxon>Desulfobulbaceae</taxon>
        <taxon>Candidatus Electrothrix</taxon>
    </lineage>
</organism>
<dbReference type="AlphaFoldDB" id="A0A3S3QQC5"/>
<evidence type="ECO:0000256" key="1">
    <source>
        <dbReference type="SAM" id="SignalP"/>
    </source>
</evidence>
<evidence type="ECO:0008006" key="4">
    <source>
        <dbReference type="Google" id="ProtNLM"/>
    </source>
</evidence>
<dbReference type="EMBL" id="MTKO01000092">
    <property type="protein sequence ID" value="RWX44588.1"/>
    <property type="molecule type" value="Genomic_DNA"/>
</dbReference>
<keyword evidence="1" id="KW-0732">Signal</keyword>
<keyword evidence="3" id="KW-1185">Reference proteome</keyword>
<name>A0A3S3QQC5_9BACT</name>
<evidence type="ECO:0000313" key="3">
    <source>
        <dbReference type="Proteomes" id="UP000287853"/>
    </source>
</evidence>
<sequence>MLCKLRCSLQPVLLVFFFTALSLTVATPAHTATAGLYFAVPPAPAGGTAAVFIAVTSPDDIESFSLELNFATGNILTLAVASWEERWAYYPESAFGPAPQAELNDIRPNGNKTKIFINGFAPNGTSGSIGRIHFDVASGAADGDTQVLSLTGKYRSKSTGEVKEFLSATTTFTVGEDAPLDTDQDGIDDDWEEQYFGDLVSANTLSDWDQDGYTDLQEYLNQLIGETDSEGWPYDPKSINTPGGTGYHKPGNGNVWLLFLPAILGR</sequence>
<accession>A0A3S3QQC5</accession>